<feature type="region of interest" description="Disordered" evidence="1">
    <location>
        <begin position="139"/>
        <end position="167"/>
    </location>
</feature>
<evidence type="ECO:0000256" key="1">
    <source>
        <dbReference type="SAM" id="MobiDB-lite"/>
    </source>
</evidence>
<dbReference type="Gene3D" id="3.80.10.10">
    <property type="entry name" value="Ribonuclease Inhibitor"/>
    <property type="match status" value="1"/>
</dbReference>
<reference evidence="2" key="1">
    <citation type="submission" date="2020-06" db="EMBL/GenBank/DDBJ databases">
        <authorList>
            <consortium name="Plant Systems Biology data submission"/>
        </authorList>
    </citation>
    <scope>NUCLEOTIDE SEQUENCE</scope>
    <source>
        <strain evidence="2">D6</strain>
    </source>
</reference>
<dbReference type="Pfam" id="PF00560">
    <property type="entry name" value="LRR_1"/>
    <property type="match status" value="3"/>
</dbReference>
<keyword evidence="3" id="KW-1185">Reference proteome</keyword>
<comment type="caution">
    <text evidence="2">The sequence shown here is derived from an EMBL/GenBank/DDBJ whole genome shotgun (WGS) entry which is preliminary data.</text>
</comment>
<protein>
    <submittedName>
        <fullName evidence="2">Leucine Rich Repeat</fullName>
    </submittedName>
</protein>
<evidence type="ECO:0000313" key="2">
    <source>
        <dbReference type="EMBL" id="CAB9501366.1"/>
    </source>
</evidence>
<dbReference type="SUPFAM" id="SSF52058">
    <property type="entry name" value="L domain-like"/>
    <property type="match status" value="1"/>
</dbReference>
<evidence type="ECO:0000313" key="3">
    <source>
        <dbReference type="Proteomes" id="UP001153069"/>
    </source>
</evidence>
<dbReference type="PANTHER" id="PTHR48004">
    <property type="entry name" value="OS01G0149700 PROTEIN"/>
    <property type="match status" value="1"/>
</dbReference>
<feature type="region of interest" description="Disordered" evidence="1">
    <location>
        <begin position="1"/>
        <end position="28"/>
    </location>
</feature>
<dbReference type="InterPro" id="IPR032675">
    <property type="entry name" value="LRR_dom_sf"/>
</dbReference>
<dbReference type="Proteomes" id="UP001153069">
    <property type="component" value="Unassembled WGS sequence"/>
</dbReference>
<dbReference type="OrthoDB" id="38453at2759"/>
<dbReference type="InterPro" id="IPR052941">
    <property type="entry name" value="StomDev_PlantInt_Reg"/>
</dbReference>
<dbReference type="AlphaFoldDB" id="A0A9N8DFZ0"/>
<gene>
    <name evidence="2" type="ORF">SEMRO_106_G053670.1</name>
</gene>
<name>A0A9N8DFZ0_9STRA</name>
<dbReference type="EMBL" id="CAICTM010000105">
    <property type="protein sequence ID" value="CAB9501366.1"/>
    <property type="molecule type" value="Genomic_DNA"/>
</dbReference>
<proteinExistence type="predicted"/>
<feature type="compositionally biased region" description="Polar residues" evidence="1">
    <location>
        <begin position="9"/>
        <end position="19"/>
    </location>
</feature>
<dbReference type="PANTHER" id="PTHR48004:SF59">
    <property type="entry name" value="LEUCINE-RICH REPEAT-CONTAINING N-TERMINAL PLANT-TYPE DOMAIN-CONTAINING PROTEIN"/>
    <property type="match status" value="1"/>
</dbReference>
<accession>A0A9N8DFZ0</accession>
<organism evidence="2 3">
    <name type="scientific">Seminavis robusta</name>
    <dbReference type="NCBI Taxonomy" id="568900"/>
    <lineage>
        <taxon>Eukaryota</taxon>
        <taxon>Sar</taxon>
        <taxon>Stramenopiles</taxon>
        <taxon>Ochrophyta</taxon>
        <taxon>Bacillariophyta</taxon>
        <taxon>Bacillariophyceae</taxon>
        <taxon>Bacillariophycidae</taxon>
        <taxon>Naviculales</taxon>
        <taxon>Naviculaceae</taxon>
        <taxon>Seminavis</taxon>
    </lineage>
</organism>
<dbReference type="InterPro" id="IPR001611">
    <property type="entry name" value="Leu-rich_rpt"/>
</dbReference>
<sequence length="635" mass="69013">MGKEDNNTIEKTQLKTTVSSEEETDANASIKDDNCLCENMGIAEALKTQQQQLAEEAPSCDHPSESFVASSIASIEPLPAGPSLSRGVQLSRRQQRQGVGPGAFFTNSHNGHLTPAGKTPINVLGAELRMANKPGLTIHHASQGRRQTSESTSEETTATSVEIPSNHVGLSVANPVDESAEQERDLPLAEEYDPEEHKTIALSSVSSKEGHLPLPPWLACVMGVVLVATITMVVVFVGNDNVESPSPERTDPLGDSGQALPEELPLKEHVLMLLPESTASHVQQDKDSPQAKAYNWVLEDPRVSQYEDDRIQQRYALATLYFATDGDLWTHNDNWLAEPTNECNWYMRPAFAMKDLISHIYRGYLHEMEHPPTACNDNGQLEHLWLDFNNLAGSIPPELYMLTHLKTLSYGVNSLQGTIATEIGKLTDLEGYELAKHRNGGVVPTEFGLLKKLRALVLSDNNHQGSIPSEIWQLTNLETILMSRNHDLRGTLPSVLGTFRKLRWINFEDSDLTGTIPSEVGQVESLEVIAVGGNSEFGLLSSMGRLDLGSNSLSGTLPDELSSLQQSLYTLNVAGNELLSGTIPDEVCSLNGTCLPNPVVPCIGSGGFQFDCSSRLCGCGCTACNANSHDTGHDT</sequence>
<feature type="compositionally biased region" description="Low complexity" evidence="1">
    <location>
        <begin position="149"/>
        <end position="162"/>
    </location>
</feature>